<sequence>MKPLLLLAITIGAAQASVSPINSTFRRTKTGLDVLIASKYSQLASRKVLLLTNPTGVTPELNLGVDVMFASKAVNLVGILGPEHGFRGTSQAGAGQATFVDPKTGLTVYNAYNANTSTLVSYIRDSGADLILYDIQDVGARFYTCLRQKLKPEIGEKLIRFADIWALYDVMVAANIANTSVMVLDRPNPIAGNNAFGPVLNESFVNSYVGRRSISQVHGMTVGELAKMYVGQGWIAATANAQTKLHLEVVTMQNWRRSMRFEDTGLPWVLPSPNMPTVETAMIYGGACLFEGTNMSEGRGSTRPFELLGAPWANESWVDAMRSLHIPHTNYRFQCFTPTTSKFSGENVCGLQVYVELKGESSRLEHFDAPFVGVSLLYTARRLFGNGSTSNMGSTDQSFGFLYNTRSNMYNIDVLAGSPLVRESLERNMTPEQIRDKWTPRLNEFRAIRKKYLLYE</sequence>
<evidence type="ECO:0000313" key="5">
    <source>
        <dbReference type="Proteomes" id="UP000235728"/>
    </source>
</evidence>
<keyword evidence="1" id="KW-0732">Signal</keyword>
<organism evidence="4 5">
    <name type="scientific">Beauveria bassiana</name>
    <name type="common">White muscardine disease fungus</name>
    <name type="synonym">Tritirachium shiotae</name>
    <dbReference type="NCBI Taxonomy" id="176275"/>
    <lineage>
        <taxon>Eukaryota</taxon>
        <taxon>Fungi</taxon>
        <taxon>Dikarya</taxon>
        <taxon>Ascomycota</taxon>
        <taxon>Pezizomycotina</taxon>
        <taxon>Sordariomycetes</taxon>
        <taxon>Hypocreomycetidae</taxon>
        <taxon>Hypocreales</taxon>
        <taxon>Cordycipitaceae</taxon>
        <taxon>Beauveria</taxon>
    </lineage>
</organism>
<dbReference type="InterPro" id="IPR008302">
    <property type="entry name" value="NamZ"/>
</dbReference>
<proteinExistence type="predicted"/>
<dbReference type="InterPro" id="IPR048503">
    <property type="entry name" value="NamZ_C"/>
</dbReference>
<feature type="domain" description="Peptidoglycan beta-N-acetylmuramidase NamZ N-terminal" evidence="2">
    <location>
        <begin position="164"/>
        <end position="278"/>
    </location>
</feature>
<feature type="domain" description="Peptidoglycan beta-N-acetylmuramidase NamZ C-terminal" evidence="3">
    <location>
        <begin position="282"/>
        <end position="455"/>
    </location>
</feature>
<dbReference type="PANTHER" id="PTHR42915">
    <property type="entry name" value="HYPOTHETICAL 460 KDA PROTEIN IN FEUA-SIGW INTERGENIC REGION [PRECURSOR]"/>
    <property type="match status" value="1"/>
</dbReference>
<name>A0A2N6NKB9_BEABA</name>
<evidence type="ECO:0000256" key="1">
    <source>
        <dbReference type="SAM" id="SignalP"/>
    </source>
</evidence>
<evidence type="ECO:0000259" key="2">
    <source>
        <dbReference type="Pfam" id="PF07075"/>
    </source>
</evidence>
<comment type="caution">
    <text evidence="4">The sequence shown here is derived from an EMBL/GenBank/DDBJ whole genome shotgun (WGS) entry which is preliminary data.</text>
</comment>
<dbReference type="Gene3D" id="3.40.50.12170">
    <property type="entry name" value="Uncharacterised protein PF07075, DUF1343"/>
    <property type="match status" value="1"/>
</dbReference>
<reference evidence="4 5" key="1">
    <citation type="journal article" date="2016" name="Appl. Microbiol. Biotechnol.">
        <title>Characterization of T-DNA insertion mutants with decreased virulence in the entomopathogenic fungus Beauveria bassiana JEF-007.</title>
        <authorList>
            <person name="Kim S."/>
            <person name="Lee S.J."/>
            <person name="Nai Y.S."/>
            <person name="Yu J.S."/>
            <person name="Lee M.R."/>
            <person name="Yang Y.T."/>
            <person name="Kim J.S."/>
        </authorList>
    </citation>
    <scope>NUCLEOTIDE SEQUENCE [LARGE SCALE GENOMIC DNA]</scope>
    <source>
        <strain evidence="4 5">JEF-007</strain>
    </source>
</reference>
<dbReference type="InterPro" id="IPR048502">
    <property type="entry name" value="NamZ_N"/>
</dbReference>
<feature type="chain" id="PRO_5014646296" evidence="1">
    <location>
        <begin position="17"/>
        <end position="456"/>
    </location>
</feature>
<dbReference type="OMA" id="FYTYIYT"/>
<dbReference type="Gene3D" id="3.90.1150.140">
    <property type="match status" value="1"/>
</dbReference>
<accession>A0A2N6NKB9</accession>
<dbReference type="PANTHER" id="PTHR42915:SF1">
    <property type="entry name" value="PEPTIDOGLYCAN BETA-N-ACETYLMURAMIDASE NAMZ"/>
    <property type="match status" value="1"/>
</dbReference>
<evidence type="ECO:0000313" key="4">
    <source>
        <dbReference type="EMBL" id="PMB67718.1"/>
    </source>
</evidence>
<feature type="signal peptide" evidence="1">
    <location>
        <begin position="1"/>
        <end position="16"/>
    </location>
</feature>
<dbReference type="Proteomes" id="UP000235728">
    <property type="component" value="Unassembled WGS sequence"/>
</dbReference>
<gene>
    <name evidence="4" type="primary">ybbC</name>
    <name evidence="4" type="ORF">BM221_005886</name>
</gene>
<dbReference type="AlphaFoldDB" id="A0A2N6NKB9"/>
<dbReference type="Pfam" id="PF07075">
    <property type="entry name" value="NamZ_N"/>
    <property type="match status" value="2"/>
</dbReference>
<dbReference type="Pfam" id="PF20732">
    <property type="entry name" value="NamZ_C"/>
    <property type="match status" value="1"/>
</dbReference>
<dbReference type="PIRSF" id="PIRSF016719">
    <property type="entry name" value="UCP016719"/>
    <property type="match status" value="1"/>
</dbReference>
<feature type="domain" description="Peptidoglycan beta-N-acetylmuramidase NamZ N-terminal" evidence="2">
    <location>
        <begin position="48"/>
        <end position="145"/>
    </location>
</feature>
<dbReference type="GO" id="GO:0033922">
    <property type="term" value="F:peptidoglycan beta-N-acetylmuramidase activity"/>
    <property type="evidence" value="ECO:0007669"/>
    <property type="project" value="InterPro"/>
</dbReference>
<protein>
    <submittedName>
        <fullName evidence="4">Uncharacterized protein YbbC</fullName>
    </submittedName>
</protein>
<dbReference type="EMBL" id="MRVG01000006">
    <property type="protein sequence ID" value="PMB67718.1"/>
    <property type="molecule type" value="Genomic_DNA"/>
</dbReference>
<evidence type="ECO:0000259" key="3">
    <source>
        <dbReference type="Pfam" id="PF20732"/>
    </source>
</evidence>